<name>A0ABT2PKQ8_9BURK</name>
<dbReference type="InterPro" id="IPR049449">
    <property type="entry name" value="TesB_ACOT8-like_N"/>
</dbReference>
<dbReference type="RefSeq" id="WP_261500235.1">
    <property type="nucleotide sequence ID" value="NZ_JAODYH010000004.1"/>
</dbReference>
<sequence>MQATIVTPKTTDLPSAVYAQDGLLWQPSVLARGPWDARAQHGGAPSALLVHLAESAMTEPGWQLTRLSIELIKPVPVAPLAVRQELHAARSTTRMTLELYADDILVARAHALLLRGQPFALPAQTPGWTAARLLPLPQDCTERLRIPGLPEGTAFHTAAVESRVAQGDPSQPGAASAWFRLRVPLVQGQPSSPAMRAAAAADFGNGLSWVLPAERYLFANADMSLHLHRAPQGEWIGVASQTQADGSGAGTTLSQLYDEHGPVGVAVQSLVLRERGAPAATPPATPAA</sequence>
<dbReference type="Pfam" id="PF13622">
    <property type="entry name" value="4HBT_3"/>
    <property type="match status" value="1"/>
</dbReference>
<evidence type="ECO:0000313" key="4">
    <source>
        <dbReference type="Proteomes" id="UP001525968"/>
    </source>
</evidence>
<gene>
    <name evidence="3" type="ORF">N0K08_10505</name>
</gene>
<comment type="caution">
    <text evidence="3">The sequence shown here is derived from an EMBL/GenBank/DDBJ whole genome shotgun (WGS) entry which is preliminary data.</text>
</comment>
<evidence type="ECO:0000259" key="1">
    <source>
        <dbReference type="Pfam" id="PF13622"/>
    </source>
</evidence>
<dbReference type="Pfam" id="PF20789">
    <property type="entry name" value="4HBT_3C"/>
    <property type="match status" value="1"/>
</dbReference>
<evidence type="ECO:0000259" key="2">
    <source>
        <dbReference type="Pfam" id="PF20789"/>
    </source>
</evidence>
<dbReference type="InterPro" id="IPR042171">
    <property type="entry name" value="Acyl-CoA_hotdog"/>
</dbReference>
<feature type="domain" description="Acyl-CoA thioesterase-like N-terminal HotDog" evidence="1">
    <location>
        <begin position="32"/>
        <end position="112"/>
    </location>
</feature>
<dbReference type="Proteomes" id="UP001525968">
    <property type="component" value="Unassembled WGS sequence"/>
</dbReference>
<dbReference type="Gene3D" id="2.40.160.210">
    <property type="entry name" value="Acyl-CoA thioesterase, double hotdog domain"/>
    <property type="match status" value="1"/>
</dbReference>
<accession>A0ABT2PKQ8</accession>
<evidence type="ECO:0000313" key="3">
    <source>
        <dbReference type="EMBL" id="MCT9811064.1"/>
    </source>
</evidence>
<organism evidence="3 4">
    <name type="scientific">Acidovorax bellezanensis</name>
    <dbReference type="NCBI Taxonomy" id="2976702"/>
    <lineage>
        <taxon>Bacteria</taxon>
        <taxon>Pseudomonadati</taxon>
        <taxon>Pseudomonadota</taxon>
        <taxon>Betaproteobacteria</taxon>
        <taxon>Burkholderiales</taxon>
        <taxon>Comamonadaceae</taxon>
        <taxon>Acidovorax</taxon>
    </lineage>
</organism>
<dbReference type="EMBL" id="JAODYH010000004">
    <property type="protein sequence ID" value="MCT9811064.1"/>
    <property type="molecule type" value="Genomic_DNA"/>
</dbReference>
<dbReference type="InterPro" id="IPR029069">
    <property type="entry name" value="HotDog_dom_sf"/>
</dbReference>
<proteinExistence type="predicted"/>
<protein>
    <submittedName>
        <fullName evidence="3">Thioesterase family protein</fullName>
    </submittedName>
</protein>
<dbReference type="SUPFAM" id="SSF54637">
    <property type="entry name" value="Thioesterase/thiol ester dehydrase-isomerase"/>
    <property type="match status" value="1"/>
</dbReference>
<feature type="domain" description="Acyl-CoA thioesterase-like C-terminal" evidence="2">
    <location>
        <begin position="137"/>
        <end position="271"/>
    </location>
</feature>
<reference evidence="3 4" key="1">
    <citation type="submission" date="2022-09" db="EMBL/GenBank/DDBJ databases">
        <title>Draft genome of isolate Be4.</title>
        <authorList>
            <person name="Sanchez-Castro I."/>
            <person name="Martinez-Rodriguez P."/>
            <person name="Descostes M."/>
            <person name="Merroun M."/>
        </authorList>
    </citation>
    <scope>NUCLEOTIDE SEQUENCE [LARGE SCALE GENOMIC DNA]</scope>
    <source>
        <strain evidence="3 4">Be4</strain>
    </source>
</reference>
<keyword evidence="4" id="KW-1185">Reference proteome</keyword>
<dbReference type="InterPro" id="IPR049450">
    <property type="entry name" value="ACOT8-like_C"/>
</dbReference>